<dbReference type="PANTHER" id="PTHR46566:SF1">
    <property type="entry name" value="1-PHOSPHOFRUCTOKINASE"/>
    <property type="match status" value="1"/>
</dbReference>
<dbReference type="AlphaFoldDB" id="A0A0C2W0H9"/>
<dbReference type="FunFam" id="3.40.1190.20:FF:000001">
    <property type="entry name" value="Phosphofructokinase"/>
    <property type="match status" value="1"/>
</dbReference>
<dbReference type="GO" id="GO:0008662">
    <property type="term" value="F:1-phosphofructokinase activity"/>
    <property type="evidence" value="ECO:0007669"/>
    <property type="project" value="UniProtKB-UniRule"/>
</dbReference>
<evidence type="ECO:0000256" key="2">
    <source>
        <dbReference type="ARBA" id="ARBA00022679"/>
    </source>
</evidence>
<dbReference type="OrthoDB" id="9801219at2"/>
<keyword evidence="11" id="KW-1185">Reference proteome</keyword>
<dbReference type="NCBIfam" id="TIGR03168">
    <property type="entry name" value="1-PFK"/>
    <property type="match status" value="1"/>
</dbReference>
<dbReference type="Pfam" id="PF00294">
    <property type="entry name" value="PfkB"/>
    <property type="match status" value="1"/>
</dbReference>
<name>A0A0C2W0H9_9BACL</name>
<dbReference type="GO" id="GO:0005829">
    <property type="term" value="C:cytosol"/>
    <property type="evidence" value="ECO:0007669"/>
    <property type="project" value="TreeGrafter"/>
</dbReference>
<dbReference type="GO" id="GO:2001059">
    <property type="term" value="P:D-tagatose 6-phosphate catabolic process"/>
    <property type="evidence" value="ECO:0007669"/>
    <property type="project" value="UniProtKB-UniPathway"/>
</dbReference>
<dbReference type="PATRIC" id="fig|889306.3.peg.1168"/>
<dbReference type="Gene3D" id="3.40.1190.20">
    <property type="match status" value="1"/>
</dbReference>
<feature type="domain" description="Carbohydrate kinase PfkB" evidence="9">
    <location>
        <begin position="7"/>
        <end position="289"/>
    </location>
</feature>
<evidence type="ECO:0000256" key="3">
    <source>
        <dbReference type="ARBA" id="ARBA00022741"/>
    </source>
</evidence>
<keyword evidence="5 7" id="KW-0067">ATP-binding</keyword>
<keyword evidence="2 7" id="KW-0808">Transferase</keyword>
<evidence type="ECO:0000256" key="5">
    <source>
        <dbReference type="ARBA" id="ARBA00022840"/>
    </source>
</evidence>
<dbReference type="InterPro" id="IPR011611">
    <property type="entry name" value="PfkB_dom"/>
</dbReference>
<dbReference type="GO" id="GO:0016052">
    <property type="term" value="P:carbohydrate catabolic process"/>
    <property type="evidence" value="ECO:0007669"/>
    <property type="project" value="UniProtKB-ARBA"/>
</dbReference>
<evidence type="ECO:0000259" key="9">
    <source>
        <dbReference type="Pfam" id="PF00294"/>
    </source>
</evidence>
<dbReference type="GO" id="GO:0009024">
    <property type="term" value="F:tagatose-6-phosphate kinase activity"/>
    <property type="evidence" value="ECO:0007669"/>
    <property type="project" value="UniProtKB-EC"/>
</dbReference>
<dbReference type="PROSITE" id="PS00584">
    <property type="entry name" value="PFKB_KINASES_2"/>
    <property type="match status" value="1"/>
</dbReference>
<dbReference type="SUPFAM" id="SSF53613">
    <property type="entry name" value="Ribokinase-like"/>
    <property type="match status" value="1"/>
</dbReference>
<dbReference type="NCBIfam" id="TIGR03828">
    <property type="entry name" value="pfkB"/>
    <property type="match status" value="1"/>
</dbReference>
<evidence type="ECO:0000313" key="11">
    <source>
        <dbReference type="Proteomes" id="UP000031938"/>
    </source>
</evidence>
<dbReference type="UniPathway" id="UPA00704">
    <property type="reaction ID" value="UER00715"/>
</dbReference>
<evidence type="ECO:0000256" key="6">
    <source>
        <dbReference type="ARBA" id="ARBA00047745"/>
    </source>
</evidence>
<evidence type="ECO:0000256" key="1">
    <source>
        <dbReference type="ARBA" id="ARBA00005380"/>
    </source>
</evidence>
<dbReference type="CDD" id="cd01164">
    <property type="entry name" value="FruK_PfkB_like"/>
    <property type="match status" value="1"/>
</dbReference>
<dbReference type="PIRSF" id="PIRSF000535">
    <property type="entry name" value="1PFK/6PFK/LacC"/>
    <property type="match status" value="1"/>
</dbReference>
<dbReference type="InterPro" id="IPR029056">
    <property type="entry name" value="Ribokinase-like"/>
</dbReference>
<comment type="function">
    <text evidence="8">Catalyzes the ATP-dependent phosphorylation of fructose-l-phosphate to fructose-l,6-bisphosphate.</text>
</comment>
<sequence>MIVTVTLNPSVDYVVRLDSLHVGSLNRTNDASYFAGGKGINVSQVLHELQVDSAATGFIGGFSGGFIKQSLAVKGIKANFVEVDEPTRVNIKLKTGEETEINAAGPTISTAHLTSLLKQLEQYGEGDVLVLAGSIPSSVPSTLYGTLAENAAARGMKVVIDAEKSLLEPALSNPLYLIKPNHHELGEYFGVEIDTVEEAIIYGKKLLNYDIQHIMVSMAEKGAVLLTKEETLQAQVPKGTVRNSVGAGDSSVAGFLAGRTKGYSLEESFRLSVATGSATAFSEGLATSEEVELLKPHVRIQKLV</sequence>
<dbReference type="InterPro" id="IPR017583">
    <property type="entry name" value="Tagatose/fructose_Pkinase"/>
</dbReference>
<keyword evidence="7" id="KW-0423">Lactose metabolism</keyword>
<comment type="catalytic activity">
    <reaction evidence="7">
        <text>D-tagatofuranose 6-phosphate + ATP = D-tagatofuranose 1,6-bisphosphate + ADP + H(+)</text>
        <dbReference type="Rhea" id="RHEA:12420"/>
        <dbReference type="ChEBI" id="CHEBI:15378"/>
        <dbReference type="ChEBI" id="CHEBI:30616"/>
        <dbReference type="ChEBI" id="CHEBI:58694"/>
        <dbReference type="ChEBI" id="CHEBI:58695"/>
        <dbReference type="ChEBI" id="CHEBI:456216"/>
        <dbReference type="EC" id="2.7.1.144"/>
    </reaction>
</comment>
<keyword evidence="4 8" id="KW-0418">Kinase</keyword>
<evidence type="ECO:0000256" key="4">
    <source>
        <dbReference type="ARBA" id="ARBA00022777"/>
    </source>
</evidence>
<comment type="similarity">
    <text evidence="7">Belongs to the carbohydrate kinase PfkB family. LacC subfamily.</text>
</comment>
<dbReference type="InterPro" id="IPR022463">
    <property type="entry name" value="1-PFruKinase"/>
</dbReference>
<dbReference type="EMBL" id="JXRP01000009">
    <property type="protein sequence ID" value="KIL49693.1"/>
    <property type="molecule type" value="Genomic_DNA"/>
</dbReference>
<dbReference type="InterPro" id="IPR002173">
    <property type="entry name" value="Carboh/pur_kinase_PfkB_CS"/>
</dbReference>
<proteinExistence type="inferred from homology"/>
<comment type="similarity">
    <text evidence="1">Belongs to the carbohydrate kinase pfkB family.</text>
</comment>
<evidence type="ECO:0000313" key="10">
    <source>
        <dbReference type="EMBL" id="KIL49693.1"/>
    </source>
</evidence>
<evidence type="ECO:0000256" key="8">
    <source>
        <dbReference type="RuleBase" id="RU369061"/>
    </source>
</evidence>
<dbReference type="EC" id="2.7.1.144" evidence="7"/>
<keyword evidence="3 7" id="KW-0547">Nucleotide-binding</keyword>
<accession>A0A0C2W0H9</accession>
<organism evidence="10 11">
    <name type="scientific">Jeotgalibacillus soli</name>
    <dbReference type="NCBI Taxonomy" id="889306"/>
    <lineage>
        <taxon>Bacteria</taxon>
        <taxon>Bacillati</taxon>
        <taxon>Bacillota</taxon>
        <taxon>Bacilli</taxon>
        <taxon>Bacillales</taxon>
        <taxon>Caryophanaceae</taxon>
        <taxon>Jeotgalibacillus</taxon>
    </lineage>
</organism>
<comment type="catalytic activity">
    <reaction evidence="6 8">
        <text>beta-D-fructose 1-phosphate + ATP = beta-D-fructose 1,6-bisphosphate + ADP + H(+)</text>
        <dbReference type="Rhea" id="RHEA:14213"/>
        <dbReference type="ChEBI" id="CHEBI:15378"/>
        <dbReference type="ChEBI" id="CHEBI:30616"/>
        <dbReference type="ChEBI" id="CHEBI:32966"/>
        <dbReference type="ChEBI" id="CHEBI:138881"/>
        <dbReference type="ChEBI" id="CHEBI:456216"/>
        <dbReference type="EC" id="2.7.1.56"/>
    </reaction>
</comment>
<reference evidence="10 11" key="1">
    <citation type="submission" date="2015-01" db="EMBL/GenBank/DDBJ databases">
        <title>Genome sequencing of Jeotgalibacillus soli.</title>
        <authorList>
            <person name="Goh K.M."/>
            <person name="Chan K.-G."/>
            <person name="Yaakop A.S."/>
            <person name="Ee R."/>
            <person name="Gan H.M."/>
            <person name="Chan C.S."/>
        </authorList>
    </citation>
    <scope>NUCLEOTIDE SEQUENCE [LARGE SCALE GENOMIC DNA]</scope>
    <source>
        <strain evidence="10 11">P9</strain>
    </source>
</reference>
<dbReference type="STRING" id="889306.KP78_11610"/>
<comment type="pathway">
    <text evidence="7">Carbohydrate metabolism; D-tagatose 6-phosphate degradation; D-glyceraldehyde 3-phosphate and glycerone phosphate from D-tagatose 6-phosphate: step 1/2.</text>
</comment>
<comment type="caution">
    <text evidence="10">The sequence shown here is derived from an EMBL/GenBank/DDBJ whole genome shotgun (WGS) entry which is preliminary data.</text>
</comment>
<dbReference type="GO" id="GO:0005988">
    <property type="term" value="P:lactose metabolic process"/>
    <property type="evidence" value="ECO:0007669"/>
    <property type="project" value="UniProtKB-KW"/>
</dbReference>
<dbReference type="GO" id="GO:0044281">
    <property type="term" value="P:small molecule metabolic process"/>
    <property type="evidence" value="ECO:0007669"/>
    <property type="project" value="UniProtKB-ARBA"/>
</dbReference>
<evidence type="ECO:0000256" key="7">
    <source>
        <dbReference type="PIRNR" id="PIRNR000535"/>
    </source>
</evidence>
<dbReference type="GO" id="GO:0005524">
    <property type="term" value="F:ATP binding"/>
    <property type="evidence" value="ECO:0007669"/>
    <property type="project" value="UniProtKB-UniRule"/>
</dbReference>
<protein>
    <recommendedName>
        <fullName evidence="7">Tagatose-6-phosphate kinase</fullName>
        <ecNumber evidence="7">2.7.1.144</ecNumber>
    </recommendedName>
</protein>
<dbReference type="PANTHER" id="PTHR46566">
    <property type="entry name" value="1-PHOSPHOFRUCTOKINASE-RELATED"/>
    <property type="match status" value="1"/>
</dbReference>
<dbReference type="RefSeq" id="WP_041086925.1">
    <property type="nucleotide sequence ID" value="NZ_JXRP01000009.1"/>
</dbReference>
<dbReference type="Proteomes" id="UP000031938">
    <property type="component" value="Unassembled WGS sequence"/>
</dbReference>
<gene>
    <name evidence="10" type="ORF">KP78_11610</name>
</gene>